<accession>A0A4R5DK80</accession>
<reference evidence="2 3" key="1">
    <citation type="submission" date="2019-03" db="EMBL/GenBank/DDBJ databases">
        <title>Dyadobacter AR-3-6 sp. nov., isolated from arctic soil.</title>
        <authorList>
            <person name="Chaudhary D.K."/>
        </authorList>
    </citation>
    <scope>NUCLEOTIDE SEQUENCE [LARGE SCALE GENOMIC DNA]</scope>
    <source>
        <strain evidence="2 3">AR-3-6</strain>
    </source>
</reference>
<name>A0A4R5DK80_9BACT</name>
<keyword evidence="3" id="KW-1185">Reference proteome</keyword>
<proteinExistence type="predicted"/>
<organism evidence="2 3">
    <name type="scientific">Dyadobacter psychrotolerans</name>
    <dbReference type="NCBI Taxonomy" id="2541721"/>
    <lineage>
        <taxon>Bacteria</taxon>
        <taxon>Pseudomonadati</taxon>
        <taxon>Bacteroidota</taxon>
        <taxon>Cytophagia</taxon>
        <taxon>Cytophagales</taxon>
        <taxon>Spirosomataceae</taxon>
        <taxon>Dyadobacter</taxon>
    </lineage>
</organism>
<dbReference type="AlphaFoldDB" id="A0A4R5DK80"/>
<comment type="caution">
    <text evidence="2">The sequence shown here is derived from an EMBL/GenBank/DDBJ whole genome shotgun (WGS) entry which is preliminary data.</text>
</comment>
<dbReference type="Proteomes" id="UP000294850">
    <property type="component" value="Unassembled WGS sequence"/>
</dbReference>
<protein>
    <submittedName>
        <fullName evidence="2">Uncharacterized protein</fullName>
    </submittedName>
</protein>
<sequence length="70" mass="7610">MKKDNKEVEGGSPSPSGPHDETRHEDDAEKSPGVVKKDSIKNSEKDNMTDNKGYNETPPTVPVKSSKKTA</sequence>
<gene>
    <name evidence="2" type="ORF">E0F88_15320</name>
</gene>
<evidence type="ECO:0000313" key="3">
    <source>
        <dbReference type="Proteomes" id="UP000294850"/>
    </source>
</evidence>
<feature type="compositionally biased region" description="Basic and acidic residues" evidence="1">
    <location>
        <begin position="18"/>
        <end position="49"/>
    </location>
</feature>
<dbReference type="EMBL" id="SMFL01000005">
    <property type="protein sequence ID" value="TDE14562.1"/>
    <property type="molecule type" value="Genomic_DNA"/>
</dbReference>
<dbReference type="RefSeq" id="WP_131959146.1">
    <property type="nucleotide sequence ID" value="NZ_SMFL01000005.1"/>
</dbReference>
<evidence type="ECO:0000256" key="1">
    <source>
        <dbReference type="SAM" id="MobiDB-lite"/>
    </source>
</evidence>
<evidence type="ECO:0000313" key="2">
    <source>
        <dbReference type="EMBL" id="TDE14562.1"/>
    </source>
</evidence>
<dbReference type="OrthoDB" id="965773at2"/>
<feature type="region of interest" description="Disordered" evidence="1">
    <location>
        <begin position="1"/>
        <end position="70"/>
    </location>
</feature>